<dbReference type="AlphaFoldDB" id="E8X5C7"/>
<accession>E8X5C7</accession>
<feature type="transmembrane region" description="Helical" evidence="9">
    <location>
        <begin position="177"/>
        <end position="199"/>
    </location>
</feature>
<evidence type="ECO:0000256" key="8">
    <source>
        <dbReference type="ARBA" id="ARBA00023136"/>
    </source>
</evidence>
<protein>
    <recommendedName>
        <fullName evidence="9">Potassium-transporting ATPase potassium-binding subunit</fullName>
    </recommendedName>
    <alternativeName>
        <fullName evidence="9">ATP phosphohydrolase [potassium-transporting] A chain</fullName>
    </alternativeName>
    <alternativeName>
        <fullName evidence="9">Potassium-binding and translocating subunit A</fullName>
    </alternativeName>
    <alternativeName>
        <fullName evidence="9">Potassium-translocating ATPase A chain</fullName>
    </alternativeName>
</protein>
<dbReference type="PaxDb" id="1198114-AciX9_2439"/>
<feature type="transmembrane region" description="Helical" evidence="9">
    <location>
        <begin position="301"/>
        <end position="322"/>
    </location>
</feature>
<comment type="similarity">
    <text evidence="9">Belongs to the KdpA family.</text>
</comment>
<dbReference type="PANTHER" id="PTHR30607:SF2">
    <property type="entry name" value="POTASSIUM-TRANSPORTING ATPASE POTASSIUM-BINDING SUBUNIT"/>
    <property type="match status" value="1"/>
</dbReference>
<dbReference type="Pfam" id="PF03814">
    <property type="entry name" value="KdpA"/>
    <property type="match status" value="1"/>
</dbReference>
<feature type="transmembrane region" description="Helical" evidence="9">
    <location>
        <begin position="401"/>
        <end position="426"/>
    </location>
</feature>
<comment type="subunit">
    <text evidence="9">The system is composed of three essential subunits: KdpA, KdpB and KdpC.</text>
</comment>
<dbReference type="PIRSF" id="PIRSF001294">
    <property type="entry name" value="K_ATPaseA"/>
    <property type="match status" value="1"/>
</dbReference>
<comment type="subcellular location">
    <subcellularLocation>
        <location evidence="9">Cell inner membrane</location>
        <topology evidence="9">Multi-pass membrane protein</topology>
    </subcellularLocation>
</comment>
<keyword evidence="8 9" id="KW-0472">Membrane</keyword>
<evidence type="ECO:0000256" key="4">
    <source>
        <dbReference type="ARBA" id="ARBA00022692"/>
    </source>
</evidence>
<evidence type="ECO:0000313" key="11">
    <source>
        <dbReference type="Proteomes" id="UP000000343"/>
    </source>
</evidence>
<feature type="transmembrane region" description="Helical" evidence="9">
    <location>
        <begin position="137"/>
        <end position="156"/>
    </location>
</feature>
<dbReference type="Proteomes" id="UP000000343">
    <property type="component" value="Chromosome"/>
</dbReference>
<name>E8X5C7_GRATM</name>
<dbReference type="STRING" id="1198114.AciX9_2439"/>
<dbReference type="PANTHER" id="PTHR30607">
    <property type="entry name" value="POTASSIUM-TRANSPORTING ATPASE A CHAIN"/>
    <property type="match status" value="1"/>
</dbReference>
<comment type="function">
    <text evidence="9">Part of the high-affinity ATP-driven potassium transport (or Kdp) system, which catalyzes the hydrolysis of ATP coupled with the electrogenic transport of potassium into the cytoplasm. This subunit binds the periplasmic potassium ions and delivers the ions to the membrane domain of KdpB through an intramembrane tunnel.</text>
</comment>
<keyword evidence="2 9" id="KW-1003">Cell membrane</keyword>
<keyword evidence="3 9" id="KW-0633">Potassium transport</keyword>
<reference evidence="11" key="1">
    <citation type="submission" date="2011-01" db="EMBL/GenBank/DDBJ databases">
        <title>Complete sequence of chromosome of Acidobacterium sp. MP5ACTX9.</title>
        <authorList>
            <consortium name="US DOE Joint Genome Institute"/>
            <person name="Lucas S."/>
            <person name="Copeland A."/>
            <person name="Lapidus A."/>
            <person name="Cheng J.-F."/>
            <person name="Goodwin L."/>
            <person name="Pitluck S."/>
            <person name="Teshima H."/>
            <person name="Detter J.C."/>
            <person name="Han C."/>
            <person name="Tapia R."/>
            <person name="Land M."/>
            <person name="Hauser L."/>
            <person name="Kyrpides N."/>
            <person name="Ivanova N."/>
            <person name="Ovchinnikova G."/>
            <person name="Pagani I."/>
            <person name="Rawat S.R."/>
            <person name="Mannisto M."/>
            <person name="Haggblom M.M."/>
            <person name="Woyke T."/>
        </authorList>
    </citation>
    <scope>NUCLEOTIDE SEQUENCE [LARGE SCALE GENOMIC DNA]</scope>
    <source>
        <strain evidence="11">MP5ACTX9</strain>
    </source>
</reference>
<keyword evidence="4 9" id="KW-0812">Transmembrane</keyword>
<evidence type="ECO:0000256" key="2">
    <source>
        <dbReference type="ARBA" id="ARBA00022475"/>
    </source>
</evidence>
<evidence type="ECO:0000256" key="6">
    <source>
        <dbReference type="ARBA" id="ARBA00022989"/>
    </source>
</evidence>
<keyword evidence="7 9" id="KW-0406">Ion transport</keyword>
<keyword evidence="10" id="KW-0378">Hydrolase</keyword>
<evidence type="ECO:0000256" key="3">
    <source>
        <dbReference type="ARBA" id="ARBA00022538"/>
    </source>
</evidence>
<keyword evidence="11" id="KW-1185">Reference proteome</keyword>
<dbReference type="OrthoDB" id="9763796at2"/>
<gene>
    <name evidence="9" type="primary">kdpA</name>
    <name evidence="10" type="ordered locus">AciX9_2439</name>
</gene>
<dbReference type="GO" id="GO:0008556">
    <property type="term" value="F:P-type potassium transmembrane transporter activity"/>
    <property type="evidence" value="ECO:0007669"/>
    <property type="project" value="InterPro"/>
</dbReference>
<proteinExistence type="inferred from homology"/>
<dbReference type="InterPro" id="IPR004623">
    <property type="entry name" value="KdpA"/>
</dbReference>
<dbReference type="HOGENOM" id="CLU_018614_3_0_0"/>
<feature type="transmembrane region" description="Helical" evidence="9">
    <location>
        <begin position="516"/>
        <end position="536"/>
    </location>
</feature>
<evidence type="ECO:0000313" key="10">
    <source>
        <dbReference type="EMBL" id="ADW69474.1"/>
    </source>
</evidence>
<keyword evidence="1 9" id="KW-0813">Transport</keyword>
<feature type="transmembrane region" description="Helical" evidence="9">
    <location>
        <begin position="66"/>
        <end position="84"/>
    </location>
</feature>
<evidence type="ECO:0000256" key="1">
    <source>
        <dbReference type="ARBA" id="ARBA00022448"/>
    </source>
</evidence>
<feature type="transmembrane region" description="Helical" evidence="9">
    <location>
        <begin position="557"/>
        <end position="578"/>
    </location>
</feature>
<dbReference type="NCBIfam" id="TIGR00680">
    <property type="entry name" value="kdpA"/>
    <property type="match status" value="1"/>
</dbReference>
<organism evidence="11">
    <name type="scientific">Granulicella tundricola (strain ATCC BAA-1859 / DSM 23138 / MP5ACTX9)</name>
    <dbReference type="NCBI Taxonomy" id="1198114"/>
    <lineage>
        <taxon>Bacteria</taxon>
        <taxon>Pseudomonadati</taxon>
        <taxon>Acidobacteriota</taxon>
        <taxon>Terriglobia</taxon>
        <taxon>Terriglobales</taxon>
        <taxon>Acidobacteriaceae</taxon>
        <taxon>Granulicella</taxon>
    </lineage>
</organism>
<evidence type="ECO:0000256" key="5">
    <source>
        <dbReference type="ARBA" id="ARBA00022958"/>
    </source>
</evidence>
<sequence length="595" mass="64328">MTANGWFQILFFFALVLVSAKPVGVYMARVFERERTLVDILFRPVERALYKLSGIDESYEMRWTEYAISMLLFSLVTLLLTYMIERLQQWLPLNPQHLANVSPDLALNTAVSFTTNTNWQSYVPEATMSYLTQMLTLAYHNFFSAAAGMALAIALIRGIARKETKTLGNFWVDTTRASLWILLPGCFIYALLLVSQGVVQNFRPYDQAKLIQPMTVTTTGADGKSVTQTITEQSIAQGPVASQEAIKMLGTNGGGFFNTNSAHPFENPTPLSNLLQMFSIFLIPAGLTVTLGHMTKKPAHGWAVFAAMATLFFVGVFVTYYAEAQPNPLLHTASMHIDQQVSATQSGGNMEGKEVRFGIANSALFATITTDASCGAVNAMHDSFMPLGGLVPLVNIMLGEVIFGGVGAGLYGMLIFVILAVFIAGLMVGRTPEYLGKKIESFDVKMAMLYILIFPLSILGFSAVSLMMPNLGISALGNGGPHGLSEILYAFTSATGNNGSAFAGISANTHWYNLSLGAAMLIGRFLMIVPMLAIAGNLAQKKLAPPSQGTFPVDTPLFTVLLIGTIIIVGALTFFPALSLGPILEHLLLNAGKVY</sequence>
<dbReference type="HAMAP" id="MF_00275">
    <property type="entry name" value="KdpA"/>
    <property type="match status" value="1"/>
</dbReference>
<keyword evidence="5 9" id="KW-0630">Potassium</keyword>
<keyword evidence="6 9" id="KW-1133">Transmembrane helix</keyword>
<evidence type="ECO:0000256" key="7">
    <source>
        <dbReference type="ARBA" id="ARBA00023065"/>
    </source>
</evidence>
<dbReference type="eggNOG" id="COG2060">
    <property type="taxonomic scope" value="Bacteria"/>
</dbReference>
<feature type="transmembrane region" description="Helical" evidence="9">
    <location>
        <begin position="447"/>
        <end position="468"/>
    </location>
</feature>
<feature type="transmembrane region" description="Helical" evidence="9">
    <location>
        <begin position="6"/>
        <end position="28"/>
    </location>
</feature>
<dbReference type="KEGG" id="acm:AciX9_2439"/>
<dbReference type="GO" id="GO:0030955">
    <property type="term" value="F:potassium ion binding"/>
    <property type="evidence" value="ECO:0007669"/>
    <property type="project" value="UniProtKB-UniRule"/>
</dbReference>
<feature type="transmembrane region" description="Helical" evidence="9">
    <location>
        <begin position="274"/>
        <end position="294"/>
    </location>
</feature>
<evidence type="ECO:0000256" key="9">
    <source>
        <dbReference type="HAMAP-Rule" id="MF_00275"/>
    </source>
</evidence>
<dbReference type="GO" id="GO:0016787">
    <property type="term" value="F:hydrolase activity"/>
    <property type="evidence" value="ECO:0007669"/>
    <property type="project" value="UniProtKB-KW"/>
</dbReference>
<keyword evidence="9" id="KW-0997">Cell inner membrane</keyword>
<dbReference type="EMBL" id="CP002480">
    <property type="protein sequence ID" value="ADW69474.1"/>
    <property type="molecule type" value="Genomic_DNA"/>
</dbReference>
<dbReference type="GO" id="GO:0005886">
    <property type="term" value="C:plasma membrane"/>
    <property type="evidence" value="ECO:0007669"/>
    <property type="project" value="UniProtKB-SubCell"/>
</dbReference>
<dbReference type="RefSeq" id="WP_013580790.1">
    <property type="nucleotide sequence ID" value="NC_015064.1"/>
</dbReference>